<dbReference type="HAMAP" id="MF_00048">
    <property type="entry name" value="UPF0102"/>
    <property type="match status" value="1"/>
</dbReference>
<dbReference type="CDD" id="cd20736">
    <property type="entry name" value="PoNe_Nuclease"/>
    <property type="match status" value="1"/>
</dbReference>
<dbReference type="NCBIfam" id="TIGR00252">
    <property type="entry name" value="YraN family protein"/>
    <property type="match status" value="1"/>
</dbReference>
<evidence type="ECO:0000313" key="4">
    <source>
        <dbReference type="Proteomes" id="UP000824260"/>
    </source>
</evidence>
<dbReference type="InterPro" id="IPR011856">
    <property type="entry name" value="tRNA_endonuc-like_dom_sf"/>
</dbReference>
<sequence>MNARAVGARAEDAACAFLEANGYAILGRNLRLGHGELDIVARRDGVTAFVEVKYRRGARFGTPAEAVTPLKMRRILDAATCYAAQNGLLETKLRFDVIELFDGKIRHIEGAFDQSDCL</sequence>
<reference evidence="3" key="1">
    <citation type="submission" date="2020-10" db="EMBL/GenBank/DDBJ databases">
        <authorList>
            <person name="Gilroy R."/>
        </authorList>
    </citation>
    <scope>NUCLEOTIDE SEQUENCE</scope>
    <source>
        <strain evidence="3">ChiSjej6B24-2974</strain>
    </source>
</reference>
<dbReference type="GO" id="GO:0003676">
    <property type="term" value="F:nucleic acid binding"/>
    <property type="evidence" value="ECO:0007669"/>
    <property type="project" value="InterPro"/>
</dbReference>
<evidence type="ECO:0000256" key="2">
    <source>
        <dbReference type="HAMAP-Rule" id="MF_00048"/>
    </source>
</evidence>
<dbReference type="Pfam" id="PF02021">
    <property type="entry name" value="UPF0102"/>
    <property type="match status" value="1"/>
</dbReference>
<comment type="similarity">
    <text evidence="1 2">Belongs to the UPF0102 family.</text>
</comment>
<dbReference type="PANTHER" id="PTHR34039">
    <property type="entry name" value="UPF0102 PROTEIN YRAN"/>
    <property type="match status" value="1"/>
</dbReference>
<dbReference type="AlphaFoldDB" id="A0A9D1CXA2"/>
<dbReference type="Gene3D" id="3.40.1350.10">
    <property type="match status" value="1"/>
</dbReference>
<proteinExistence type="inferred from homology"/>
<dbReference type="EMBL" id="DVFZ01000117">
    <property type="protein sequence ID" value="HIQ83917.1"/>
    <property type="molecule type" value="Genomic_DNA"/>
</dbReference>
<protein>
    <recommendedName>
        <fullName evidence="2">UPF0102 protein IAA52_12565</fullName>
    </recommendedName>
</protein>
<evidence type="ECO:0000256" key="1">
    <source>
        <dbReference type="ARBA" id="ARBA00006738"/>
    </source>
</evidence>
<organism evidence="3 4">
    <name type="scientific">Candidatus Pullichristensenella stercorigallinarum</name>
    <dbReference type="NCBI Taxonomy" id="2840909"/>
    <lineage>
        <taxon>Bacteria</taxon>
        <taxon>Bacillati</taxon>
        <taxon>Bacillota</taxon>
        <taxon>Clostridia</taxon>
        <taxon>Candidatus Pullichristensenella</taxon>
    </lineage>
</organism>
<dbReference type="Proteomes" id="UP000824260">
    <property type="component" value="Unassembled WGS sequence"/>
</dbReference>
<reference evidence="3" key="2">
    <citation type="journal article" date="2021" name="PeerJ">
        <title>Extensive microbial diversity within the chicken gut microbiome revealed by metagenomics and culture.</title>
        <authorList>
            <person name="Gilroy R."/>
            <person name="Ravi A."/>
            <person name="Getino M."/>
            <person name="Pursley I."/>
            <person name="Horton D.L."/>
            <person name="Alikhan N.F."/>
            <person name="Baker D."/>
            <person name="Gharbi K."/>
            <person name="Hall N."/>
            <person name="Watson M."/>
            <person name="Adriaenssens E.M."/>
            <person name="Foster-Nyarko E."/>
            <person name="Jarju S."/>
            <person name="Secka A."/>
            <person name="Antonio M."/>
            <person name="Oren A."/>
            <person name="Chaudhuri R.R."/>
            <person name="La Ragione R."/>
            <person name="Hildebrand F."/>
            <person name="Pallen M.J."/>
        </authorList>
    </citation>
    <scope>NUCLEOTIDE SEQUENCE</scope>
    <source>
        <strain evidence="3">ChiSjej6B24-2974</strain>
    </source>
</reference>
<dbReference type="PANTHER" id="PTHR34039:SF1">
    <property type="entry name" value="UPF0102 PROTEIN YRAN"/>
    <property type="match status" value="1"/>
</dbReference>
<comment type="caution">
    <text evidence="3">The sequence shown here is derived from an EMBL/GenBank/DDBJ whole genome shotgun (WGS) entry which is preliminary data.</text>
</comment>
<dbReference type="NCBIfam" id="NF009150">
    <property type="entry name" value="PRK12497.1-3"/>
    <property type="match status" value="1"/>
</dbReference>
<name>A0A9D1CXA2_9FIRM</name>
<dbReference type="InterPro" id="IPR011335">
    <property type="entry name" value="Restrct_endonuc-II-like"/>
</dbReference>
<dbReference type="SUPFAM" id="SSF52980">
    <property type="entry name" value="Restriction endonuclease-like"/>
    <property type="match status" value="1"/>
</dbReference>
<evidence type="ECO:0000313" key="3">
    <source>
        <dbReference type="EMBL" id="HIQ83917.1"/>
    </source>
</evidence>
<gene>
    <name evidence="3" type="ORF">IAA52_12565</name>
</gene>
<accession>A0A9D1CXA2</accession>
<dbReference type="InterPro" id="IPR003509">
    <property type="entry name" value="UPF0102_YraN-like"/>
</dbReference>